<keyword evidence="1" id="KW-1133">Transmembrane helix</keyword>
<dbReference type="SUPFAM" id="SSF54523">
    <property type="entry name" value="Pili subunits"/>
    <property type="match status" value="1"/>
</dbReference>
<dbReference type="STRING" id="1123014.SAMN02745746_00828"/>
<dbReference type="RefSeq" id="WP_085275168.1">
    <property type="nucleotide sequence ID" value="NZ_FXAG01000003.1"/>
</dbReference>
<dbReference type="Pfam" id="PF07963">
    <property type="entry name" value="N_methyl"/>
    <property type="match status" value="1"/>
</dbReference>
<organism evidence="2 3">
    <name type="scientific">Pseudogulbenkiania subflava DSM 22618</name>
    <dbReference type="NCBI Taxonomy" id="1123014"/>
    <lineage>
        <taxon>Bacteria</taxon>
        <taxon>Pseudomonadati</taxon>
        <taxon>Pseudomonadota</taxon>
        <taxon>Betaproteobacteria</taxon>
        <taxon>Neisseriales</taxon>
        <taxon>Chromobacteriaceae</taxon>
        <taxon>Pseudogulbenkiania</taxon>
    </lineage>
</organism>
<keyword evidence="1" id="KW-0472">Membrane</keyword>
<name>A0A1Y6BBK5_9NEIS</name>
<dbReference type="InterPro" id="IPR032092">
    <property type="entry name" value="PilW"/>
</dbReference>
<dbReference type="Proteomes" id="UP000192920">
    <property type="component" value="Unassembled WGS sequence"/>
</dbReference>
<sequence length="346" mass="36185">MSSCSSPEVRQRGITLIELMIAMAIGSIIVAVVFGSFVSTRQSLRAAEQRITRQQDARSALQLLARDLRMAGNFGCAVLGERGDDWQVVNRGGASAWQQVDQDSNGLRGLAKGSAAANAWLGGLSADSDLLIVQYGQGAFPLGTRTVNAAGDAVTGLTFQPPEQGDWANWTRLALASCSQIDVLASGSGMTLGKSETAQTLTLDEAHALPLRTASRATGHQLGSLEVMALVSRAYFVAAVGGEKQLLRREMLADGSLGAATLVADGVESLSVDYGVLDDCDADSTPRLHYAAAGGVADWRQVGTVRLTLTLQQASALQAGQKVSVAYPLTVALRGGVQCAQRPLQG</sequence>
<dbReference type="PROSITE" id="PS00409">
    <property type="entry name" value="PROKAR_NTER_METHYL"/>
    <property type="match status" value="1"/>
</dbReference>
<dbReference type="Pfam" id="PF16074">
    <property type="entry name" value="PilW"/>
    <property type="match status" value="1"/>
</dbReference>
<dbReference type="InterPro" id="IPR045584">
    <property type="entry name" value="Pilin-like"/>
</dbReference>
<gene>
    <name evidence="2" type="ORF">SAMN02745746_00828</name>
</gene>
<evidence type="ECO:0000313" key="3">
    <source>
        <dbReference type="Proteomes" id="UP000192920"/>
    </source>
</evidence>
<evidence type="ECO:0000313" key="2">
    <source>
        <dbReference type="EMBL" id="SMF02795.1"/>
    </source>
</evidence>
<feature type="transmembrane region" description="Helical" evidence="1">
    <location>
        <begin position="20"/>
        <end position="40"/>
    </location>
</feature>
<evidence type="ECO:0000256" key="1">
    <source>
        <dbReference type="SAM" id="Phobius"/>
    </source>
</evidence>
<protein>
    <submittedName>
        <fullName evidence="2">Type IV pilus assembly protein PilW</fullName>
    </submittedName>
</protein>
<dbReference type="EMBL" id="FXAG01000003">
    <property type="protein sequence ID" value="SMF02795.1"/>
    <property type="molecule type" value="Genomic_DNA"/>
</dbReference>
<dbReference type="NCBIfam" id="TIGR02532">
    <property type="entry name" value="IV_pilin_GFxxxE"/>
    <property type="match status" value="1"/>
</dbReference>
<dbReference type="GO" id="GO:0043683">
    <property type="term" value="P:type IV pilus assembly"/>
    <property type="evidence" value="ECO:0007669"/>
    <property type="project" value="InterPro"/>
</dbReference>
<keyword evidence="3" id="KW-1185">Reference proteome</keyword>
<proteinExistence type="predicted"/>
<dbReference type="AlphaFoldDB" id="A0A1Y6BBK5"/>
<dbReference type="InterPro" id="IPR012902">
    <property type="entry name" value="N_methyl_site"/>
</dbReference>
<accession>A0A1Y6BBK5</accession>
<keyword evidence="1" id="KW-0812">Transmembrane</keyword>
<reference evidence="3" key="1">
    <citation type="submission" date="2017-04" db="EMBL/GenBank/DDBJ databases">
        <authorList>
            <person name="Varghese N."/>
            <person name="Submissions S."/>
        </authorList>
    </citation>
    <scope>NUCLEOTIDE SEQUENCE [LARGE SCALE GENOMIC DNA]</scope>
    <source>
        <strain evidence="3">DSM 22618</strain>
    </source>
</reference>